<evidence type="ECO:0000256" key="1">
    <source>
        <dbReference type="SAM" id="MobiDB-lite"/>
    </source>
</evidence>
<sequence>MPQSESMRSRLLATAMRLSACCLKPTGGSRRSVEKSDGSNQQPRFPPRGSRPATLWHRPCRSSALLQAAQSYGYSRCSRCTCLSPGPLEIATGDDCHCGCPSAISTIKVLASMCMDVLSSATPCMTLT</sequence>
<proteinExistence type="predicted"/>
<accession>A0A371CTG8</accession>
<keyword evidence="3" id="KW-1185">Reference proteome</keyword>
<reference evidence="2 3" key="1">
    <citation type="journal article" date="2018" name="Biotechnol. Biofuels">
        <title>Integrative visual omics of the white-rot fungus Polyporus brumalis exposes the biotechnological potential of its oxidative enzymes for delignifying raw plant biomass.</title>
        <authorList>
            <person name="Miyauchi S."/>
            <person name="Rancon A."/>
            <person name="Drula E."/>
            <person name="Hage H."/>
            <person name="Chaduli D."/>
            <person name="Favel A."/>
            <person name="Grisel S."/>
            <person name="Henrissat B."/>
            <person name="Herpoel-Gimbert I."/>
            <person name="Ruiz-Duenas F.J."/>
            <person name="Chevret D."/>
            <person name="Hainaut M."/>
            <person name="Lin J."/>
            <person name="Wang M."/>
            <person name="Pangilinan J."/>
            <person name="Lipzen A."/>
            <person name="Lesage-Meessen L."/>
            <person name="Navarro D."/>
            <person name="Riley R."/>
            <person name="Grigoriev I.V."/>
            <person name="Zhou S."/>
            <person name="Raouche S."/>
            <person name="Rosso M.N."/>
        </authorList>
    </citation>
    <scope>NUCLEOTIDE SEQUENCE [LARGE SCALE GENOMIC DNA]</scope>
    <source>
        <strain evidence="2 3">BRFM 1820</strain>
    </source>
</reference>
<dbReference type="AlphaFoldDB" id="A0A371CTG8"/>
<evidence type="ECO:0000313" key="3">
    <source>
        <dbReference type="Proteomes" id="UP000256964"/>
    </source>
</evidence>
<dbReference type="EMBL" id="KZ857462">
    <property type="protein sequence ID" value="RDX43588.1"/>
    <property type="molecule type" value="Genomic_DNA"/>
</dbReference>
<evidence type="ECO:0000313" key="2">
    <source>
        <dbReference type="EMBL" id="RDX43588.1"/>
    </source>
</evidence>
<protein>
    <submittedName>
        <fullName evidence="2">Uncharacterized protein</fullName>
    </submittedName>
</protein>
<dbReference type="Proteomes" id="UP000256964">
    <property type="component" value="Unassembled WGS sequence"/>
</dbReference>
<organism evidence="2 3">
    <name type="scientific">Lentinus brumalis</name>
    <dbReference type="NCBI Taxonomy" id="2498619"/>
    <lineage>
        <taxon>Eukaryota</taxon>
        <taxon>Fungi</taxon>
        <taxon>Dikarya</taxon>
        <taxon>Basidiomycota</taxon>
        <taxon>Agaricomycotina</taxon>
        <taxon>Agaricomycetes</taxon>
        <taxon>Polyporales</taxon>
        <taxon>Polyporaceae</taxon>
        <taxon>Lentinus</taxon>
    </lineage>
</organism>
<name>A0A371CTG8_9APHY</name>
<gene>
    <name evidence="2" type="ORF">OH76DRAFT_1190498</name>
</gene>
<feature type="region of interest" description="Disordered" evidence="1">
    <location>
        <begin position="24"/>
        <end position="54"/>
    </location>
</feature>